<dbReference type="SUPFAM" id="SSF56672">
    <property type="entry name" value="DNA/RNA polymerases"/>
    <property type="match status" value="1"/>
</dbReference>
<dbReference type="OrthoDB" id="3561817at2759"/>
<dbReference type="PANTHER" id="PTHR33481:SF1">
    <property type="entry name" value="ENDONUCLEASE_EXONUCLEASE_PHOSPHATASE DOMAIN-CONTAINING PROTEIN-RELATED"/>
    <property type="match status" value="1"/>
</dbReference>
<gene>
    <name evidence="3" type="ORF">DID88_007732</name>
</gene>
<dbReference type="Proteomes" id="UP000249056">
    <property type="component" value="Unassembled WGS sequence"/>
</dbReference>
<dbReference type="InterPro" id="IPR036397">
    <property type="entry name" value="RNaseH_sf"/>
</dbReference>
<organism evidence="3 4">
    <name type="scientific">Monilinia fructigena</name>
    <dbReference type="NCBI Taxonomy" id="38457"/>
    <lineage>
        <taxon>Eukaryota</taxon>
        <taxon>Fungi</taxon>
        <taxon>Dikarya</taxon>
        <taxon>Ascomycota</taxon>
        <taxon>Pezizomycotina</taxon>
        <taxon>Leotiomycetes</taxon>
        <taxon>Helotiales</taxon>
        <taxon>Sclerotiniaceae</taxon>
        <taxon>Monilinia</taxon>
    </lineage>
</organism>
<dbReference type="PROSITE" id="PS50879">
    <property type="entry name" value="RNASE_H_1"/>
    <property type="match status" value="1"/>
</dbReference>
<evidence type="ECO:0008006" key="5">
    <source>
        <dbReference type="Google" id="ProtNLM"/>
    </source>
</evidence>
<dbReference type="InterPro" id="IPR043502">
    <property type="entry name" value="DNA/RNA_pol_sf"/>
</dbReference>
<dbReference type="SUPFAM" id="SSF53098">
    <property type="entry name" value="Ribonuclease H-like"/>
    <property type="match status" value="1"/>
</dbReference>
<evidence type="ECO:0000259" key="1">
    <source>
        <dbReference type="PROSITE" id="PS50878"/>
    </source>
</evidence>
<comment type="caution">
    <text evidence="3">The sequence shown here is derived from an EMBL/GenBank/DDBJ whole genome shotgun (WGS) entry which is preliminary data.</text>
</comment>
<protein>
    <recommendedName>
        <fullName evidence="5">RNase H type-1 domain-containing protein</fullName>
    </recommendedName>
</protein>
<evidence type="ECO:0000313" key="3">
    <source>
        <dbReference type="EMBL" id="RAL66950.1"/>
    </source>
</evidence>
<dbReference type="Pfam" id="PF00075">
    <property type="entry name" value="RNase_H"/>
    <property type="match status" value="1"/>
</dbReference>
<dbReference type="PANTHER" id="PTHR33481">
    <property type="entry name" value="REVERSE TRANSCRIPTASE"/>
    <property type="match status" value="1"/>
</dbReference>
<evidence type="ECO:0000313" key="4">
    <source>
        <dbReference type="Proteomes" id="UP000249056"/>
    </source>
</evidence>
<evidence type="ECO:0000259" key="2">
    <source>
        <dbReference type="PROSITE" id="PS50879"/>
    </source>
</evidence>
<proteinExistence type="predicted"/>
<dbReference type="InterPro" id="IPR012337">
    <property type="entry name" value="RNaseH-like_sf"/>
</dbReference>
<dbReference type="GO" id="GO:0004523">
    <property type="term" value="F:RNA-DNA hybrid ribonuclease activity"/>
    <property type="evidence" value="ECO:0007669"/>
    <property type="project" value="InterPro"/>
</dbReference>
<dbReference type="AlphaFoldDB" id="A0A395J3A2"/>
<accession>A0A395J3A2</accession>
<feature type="domain" description="RNase H type-1" evidence="2">
    <location>
        <begin position="358"/>
        <end position="494"/>
    </location>
</feature>
<name>A0A395J3A2_9HELO</name>
<dbReference type="InterPro" id="IPR002156">
    <property type="entry name" value="RNaseH_domain"/>
</dbReference>
<sequence length="556" mass="61613">MDLVSAFVHDVECAFARKREVTLVTMDVQGAFDALLPRRLLKRMQDQGWPVPLLKMIRSFLQERKVMVRLEDAYTDESRVQCGTPQGSPLSPVLYMLYLAELLIQDQALRFGYADDIALYRIGNTLEENVTAITQDVRRIEAWGLANKVAFAPEKLEMMHFTRRRHAHAPEAVISPTLTIQPTTSAPGDTKQPALRWLGVWLDRKLTFKRHIAERVEKARKVALHIKHLANTVHGPPAASLRKATITCVMPSLLYGAEAWYPGRTRLSTGGGHLRGTMASTRMGSRIAKADKVINLATKGVLPVWRTTPIVANLRDASLPPCEVALEHIRINMALRLRRLDTKKRRRASFNDWWNALPPNTVTIFSDGSESYDDAGKHVGYGYAIYQGQALVATGKGAINTLSHVFDAEAIGALKGLQKALTLPSNADTQRWLCIDSTSVIWCKRANASDTSQWAFLESHRLIDRHAVNIRWSPGHQGITGNEAADSLADAGAKSDIVDPGPTAQPTISGIGSIARSLAHNVTSGWWRKKRANVVRGVSQMATRLRFEGAYGTQTL</sequence>
<dbReference type="CDD" id="cd09276">
    <property type="entry name" value="Rnase_HI_RT_non_LTR"/>
    <property type="match status" value="1"/>
</dbReference>
<dbReference type="EMBL" id="QKRW01000005">
    <property type="protein sequence ID" value="RAL66950.1"/>
    <property type="molecule type" value="Genomic_DNA"/>
</dbReference>
<dbReference type="InterPro" id="IPR000477">
    <property type="entry name" value="RT_dom"/>
</dbReference>
<dbReference type="GO" id="GO:0003676">
    <property type="term" value="F:nucleic acid binding"/>
    <property type="evidence" value="ECO:0007669"/>
    <property type="project" value="InterPro"/>
</dbReference>
<dbReference type="Gene3D" id="3.30.420.10">
    <property type="entry name" value="Ribonuclease H-like superfamily/Ribonuclease H"/>
    <property type="match status" value="1"/>
</dbReference>
<dbReference type="PROSITE" id="PS50878">
    <property type="entry name" value="RT_POL"/>
    <property type="match status" value="1"/>
</dbReference>
<feature type="domain" description="Reverse transcriptase" evidence="1">
    <location>
        <begin position="1"/>
        <end position="202"/>
    </location>
</feature>
<keyword evidence="4" id="KW-1185">Reference proteome</keyword>
<dbReference type="Pfam" id="PF00078">
    <property type="entry name" value="RVT_1"/>
    <property type="match status" value="1"/>
</dbReference>
<reference evidence="3 4" key="1">
    <citation type="submission" date="2018-06" db="EMBL/GenBank/DDBJ databases">
        <title>Genome Sequence of the Brown Rot Fungal Pathogen Monilinia fructigena.</title>
        <authorList>
            <person name="Landi L."/>
            <person name="De Miccolis Angelini R.M."/>
            <person name="Pollastro S."/>
            <person name="Abate D."/>
            <person name="Faretra F."/>
            <person name="Romanazzi G."/>
        </authorList>
    </citation>
    <scope>NUCLEOTIDE SEQUENCE [LARGE SCALE GENOMIC DNA]</scope>
    <source>
        <strain evidence="3 4">Mfrg269</strain>
    </source>
</reference>